<dbReference type="AlphaFoldDB" id="A0A511AXM6"/>
<dbReference type="Proteomes" id="UP000321230">
    <property type="component" value="Unassembled WGS sequence"/>
</dbReference>
<sequence length="55" mass="6265">MDDFAAHIEKTFCKQGRALFPACSERYVEPAIAPPCNPVERRMSGEQHRKCMSSH</sequence>
<dbReference type="EMBL" id="BJUZ01000001">
    <property type="protein sequence ID" value="GEK92960.1"/>
    <property type="molecule type" value="Genomic_DNA"/>
</dbReference>
<keyword evidence="2" id="KW-1185">Reference proteome</keyword>
<reference evidence="1 2" key="1">
    <citation type="submission" date="2019-07" db="EMBL/GenBank/DDBJ databases">
        <title>Whole genome shotgun sequence of Gluconobacter wancherniae NBRC 103581.</title>
        <authorList>
            <person name="Hosoyama A."/>
            <person name="Uohara A."/>
            <person name="Ohji S."/>
            <person name="Ichikawa N."/>
        </authorList>
    </citation>
    <scope>NUCLEOTIDE SEQUENCE [LARGE SCALE GENOMIC DNA]</scope>
    <source>
        <strain evidence="1 2">NBRC 103581</strain>
    </source>
</reference>
<evidence type="ECO:0000313" key="1">
    <source>
        <dbReference type="EMBL" id="GEK92960.1"/>
    </source>
</evidence>
<proteinExistence type="predicted"/>
<name>A0A511AXM6_9PROT</name>
<gene>
    <name evidence="1" type="ORF">GWA01_07300</name>
</gene>
<accession>A0A511AXM6</accession>
<protein>
    <submittedName>
        <fullName evidence="1">Uncharacterized protein</fullName>
    </submittedName>
</protein>
<organism evidence="1 2">
    <name type="scientific">Gluconobacter wancherniae NBRC 103581</name>
    <dbReference type="NCBI Taxonomy" id="656744"/>
    <lineage>
        <taxon>Bacteria</taxon>
        <taxon>Pseudomonadati</taxon>
        <taxon>Pseudomonadota</taxon>
        <taxon>Alphaproteobacteria</taxon>
        <taxon>Acetobacterales</taxon>
        <taxon>Acetobacteraceae</taxon>
        <taxon>Gluconobacter</taxon>
    </lineage>
</organism>
<comment type="caution">
    <text evidence="1">The sequence shown here is derived from an EMBL/GenBank/DDBJ whole genome shotgun (WGS) entry which is preliminary data.</text>
</comment>
<evidence type="ECO:0000313" key="2">
    <source>
        <dbReference type="Proteomes" id="UP000321230"/>
    </source>
</evidence>